<reference evidence="1" key="1">
    <citation type="journal article" date="2023" name="Mol. Phylogenet. Evol.">
        <title>Genome-scale phylogeny and comparative genomics of the fungal order Sordariales.</title>
        <authorList>
            <person name="Hensen N."/>
            <person name="Bonometti L."/>
            <person name="Westerberg I."/>
            <person name="Brannstrom I.O."/>
            <person name="Guillou S."/>
            <person name="Cros-Aarteil S."/>
            <person name="Calhoun S."/>
            <person name="Haridas S."/>
            <person name="Kuo A."/>
            <person name="Mondo S."/>
            <person name="Pangilinan J."/>
            <person name="Riley R."/>
            <person name="LaButti K."/>
            <person name="Andreopoulos B."/>
            <person name="Lipzen A."/>
            <person name="Chen C."/>
            <person name="Yan M."/>
            <person name="Daum C."/>
            <person name="Ng V."/>
            <person name="Clum A."/>
            <person name="Steindorff A."/>
            <person name="Ohm R.A."/>
            <person name="Martin F."/>
            <person name="Silar P."/>
            <person name="Natvig D.O."/>
            <person name="Lalanne C."/>
            <person name="Gautier V."/>
            <person name="Ament-Velasquez S.L."/>
            <person name="Kruys A."/>
            <person name="Hutchinson M.I."/>
            <person name="Powell A.J."/>
            <person name="Barry K."/>
            <person name="Miller A.N."/>
            <person name="Grigoriev I.V."/>
            <person name="Debuchy R."/>
            <person name="Gladieux P."/>
            <person name="Hiltunen Thoren M."/>
            <person name="Johannesson H."/>
        </authorList>
    </citation>
    <scope>NUCLEOTIDE SEQUENCE</scope>
    <source>
        <strain evidence="1">CBS 314.62</strain>
    </source>
</reference>
<evidence type="ECO:0000313" key="2">
    <source>
        <dbReference type="Proteomes" id="UP001270362"/>
    </source>
</evidence>
<organism evidence="1 2">
    <name type="scientific">Podospora appendiculata</name>
    <dbReference type="NCBI Taxonomy" id="314037"/>
    <lineage>
        <taxon>Eukaryota</taxon>
        <taxon>Fungi</taxon>
        <taxon>Dikarya</taxon>
        <taxon>Ascomycota</taxon>
        <taxon>Pezizomycotina</taxon>
        <taxon>Sordariomycetes</taxon>
        <taxon>Sordariomycetidae</taxon>
        <taxon>Sordariales</taxon>
        <taxon>Podosporaceae</taxon>
        <taxon>Podospora</taxon>
    </lineage>
</organism>
<dbReference type="Pfam" id="PF03659">
    <property type="entry name" value="Glyco_hydro_71"/>
    <property type="match status" value="2"/>
</dbReference>
<dbReference type="Proteomes" id="UP001270362">
    <property type="component" value="Unassembled WGS sequence"/>
</dbReference>
<dbReference type="EMBL" id="JAULSO010000002">
    <property type="protein sequence ID" value="KAK3687975.1"/>
    <property type="molecule type" value="Genomic_DNA"/>
</dbReference>
<keyword evidence="2" id="KW-1185">Reference proteome</keyword>
<proteinExistence type="predicted"/>
<reference evidence="1" key="2">
    <citation type="submission" date="2023-06" db="EMBL/GenBank/DDBJ databases">
        <authorList>
            <consortium name="Lawrence Berkeley National Laboratory"/>
            <person name="Haridas S."/>
            <person name="Hensen N."/>
            <person name="Bonometti L."/>
            <person name="Westerberg I."/>
            <person name="Brannstrom I.O."/>
            <person name="Guillou S."/>
            <person name="Cros-Aarteil S."/>
            <person name="Calhoun S."/>
            <person name="Kuo A."/>
            <person name="Mondo S."/>
            <person name="Pangilinan J."/>
            <person name="Riley R."/>
            <person name="Labutti K."/>
            <person name="Andreopoulos B."/>
            <person name="Lipzen A."/>
            <person name="Chen C."/>
            <person name="Yanf M."/>
            <person name="Daum C."/>
            <person name="Ng V."/>
            <person name="Clum A."/>
            <person name="Steindorff A."/>
            <person name="Ohm R."/>
            <person name="Martin F."/>
            <person name="Silar P."/>
            <person name="Natvig D."/>
            <person name="Lalanne C."/>
            <person name="Gautier V."/>
            <person name="Ament-Velasquez S.L."/>
            <person name="Kruys A."/>
            <person name="Hutchinson M.I."/>
            <person name="Powell A.J."/>
            <person name="Barry K."/>
            <person name="Miller A.N."/>
            <person name="Grigoriev I.V."/>
            <person name="Debuchy R."/>
            <person name="Gladieux P."/>
            <person name="Thoren M.H."/>
            <person name="Johannesson H."/>
        </authorList>
    </citation>
    <scope>NUCLEOTIDE SEQUENCE</scope>
    <source>
        <strain evidence="1">CBS 314.62</strain>
    </source>
</reference>
<dbReference type="AlphaFoldDB" id="A0AAE1CBZ7"/>
<evidence type="ECO:0000313" key="1">
    <source>
        <dbReference type="EMBL" id="KAK3687975.1"/>
    </source>
</evidence>
<accession>A0AAE1CBZ7</accession>
<protein>
    <submittedName>
        <fullName evidence="1">Mutanase</fullName>
    </submittedName>
</protein>
<dbReference type="CDD" id="cd11577">
    <property type="entry name" value="GH71"/>
    <property type="match status" value="1"/>
</dbReference>
<comment type="caution">
    <text evidence="1">The sequence shown here is derived from an EMBL/GenBank/DDBJ whole genome shotgun (WGS) entry which is preliminary data.</text>
</comment>
<sequence>MPTTNYTQADWEVDIGLAQEAHIDAFALNIANDLVGVSPALQLAFYVASRKGFKLFFSFDYAGNGPWDKGDVIGLCTSYCNNPAYLHTNGGPLLTTFEGPDNATDWHDIKASTGCFFMPDWSSLGAKVALQQSSGVADGLFSWAGWAWGNLDMNTYTDASYWMYLKQAGSKPYMMPASPWFYTNLPGRPDFVEIISWNDYGESHYIGPLYDKAMEAFTIGKASFNYAAGMPHDGWRAFLPYLIDLYKLGTATVTKEGVQGWWRRAAAGACGHGDTTGNTASQLELEFAPTAILTDKVFFSALLGSAADVSVTVGGTALAAAWTWKPDDGIGIYHGSASFGSATGNVVITITRAGQAVVSVSPGTAGSIGPQSCVGGLQNWNAYVASNWASTAISKTPTRTIAQQKCINGTGYGAGFADLCAFSCKYGYCDNQACVCKAMGSPLPTPSATNPIGYPAAGLDASYSGLCNFDCAHGHCPAGVCSYTQSPLVIPAVSDFSPPACTGGSAIAGPTSPLGGLCGYACNFGFCPYLVCHCDGQGALHQTPAKIKGQTGKAADGVVDHGLCSFACERGYCPAPTCVNTTATAPSQGGGGVFQELDPGWDSFTGQHCYKTLCSSSAPSYDSTWQNMATGPFRDNCPSGQYRIVVCPINETPGECRWVGTPPFCNPTCDPGEVAIATSTHVTKSCIRGQQALCCKSQTQQIEVAKDYGGSTGWGCSGSLFGLPPRGTFRSDQALCCDNPENVNPFLPVPLEYLFPTLPPDTDIPSFSFKHIESTQFPNLPVGVLEPFGMVVIDGPADLVSSMSKRDGSHVEFLDCELTKKHDMTVHKARYICTDDSDESNCGDIHLGGAEGTVVKLPEECGYAMYGVVHTISESRDQRVSPELLRRLALRDTDTLPIVHELAFSYDFRNVRRASANDPVYVRIDYSSMSDWFYEVVDKPPSRKREAVGDRKIRKRFWSKSDDVWKARIAAVRNSTNEEEEELLPLAKLGFSNLIYQQTSDTCAALSSKRSLPNDGFLSVSLDGWVSSDLRWGYTMVGTISPSLNIEEAHGFFDARISSEGNLRVDGSGVLEIQGTLPTSQLFGVDGVTDYGWSQPGLVSFKPTLNLGVQMMGSGHFDA</sequence>
<dbReference type="Gene3D" id="3.20.20.80">
    <property type="entry name" value="Glycosidases"/>
    <property type="match status" value="1"/>
</dbReference>
<gene>
    <name evidence="1" type="ORF">B0T22DRAFT_498218</name>
</gene>
<name>A0AAE1CBZ7_9PEZI</name>
<dbReference type="GO" id="GO:0051118">
    <property type="term" value="F:glucan endo-1,3-alpha-glucosidase activity"/>
    <property type="evidence" value="ECO:0007669"/>
    <property type="project" value="InterPro"/>
</dbReference>
<dbReference type="InterPro" id="IPR005197">
    <property type="entry name" value="Glyco_hydro_71"/>
</dbReference>